<dbReference type="HOGENOM" id="CLU_1265063_0_0_3"/>
<keyword evidence="1" id="KW-0472">Membrane</keyword>
<keyword evidence="3" id="KW-1185">Reference proteome</keyword>
<organism evidence="2 3">
    <name type="scientific">Chamaesiphon minutus (strain ATCC 27169 / PCC 6605)</name>
    <dbReference type="NCBI Taxonomy" id="1173020"/>
    <lineage>
        <taxon>Bacteria</taxon>
        <taxon>Bacillati</taxon>
        <taxon>Cyanobacteriota</taxon>
        <taxon>Cyanophyceae</taxon>
        <taxon>Gomontiellales</taxon>
        <taxon>Chamaesiphonaceae</taxon>
        <taxon>Chamaesiphon</taxon>
    </lineage>
</organism>
<feature type="transmembrane region" description="Helical" evidence="1">
    <location>
        <begin position="186"/>
        <end position="212"/>
    </location>
</feature>
<protein>
    <submittedName>
        <fullName evidence="2">Uncharacterized protein</fullName>
    </submittedName>
</protein>
<evidence type="ECO:0000256" key="1">
    <source>
        <dbReference type="SAM" id="Phobius"/>
    </source>
</evidence>
<gene>
    <name evidence="2" type="ORF">Cha6605_0154</name>
</gene>
<reference evidence="2 3" key="1">
    <citation type="submission" date="2012-05" db="EMBL/GenBank/DDBJ databases">
        <title>Finished chromosome of genome of Chamaesiphon sp. PCC 6605.</title>
        <authorList>
            <consortium name="US DOE Joint Genome Institute"/>
            <person name="Gugger M."/>
            <person name="Coursin T."/>
            <person name="Rippka R."/>
            <person name="Tandeau De Marsac N."/>
            <person name="Huntemann M."/>
            <person name="Wei C.-L."/>
            <person name="Han J."/>
            <person name="Detter J.C."/>
            <person name="Han C."/>
            <person name="Tapia R."/>
            <person name="Chen A."/>
            <person name="Kyrpides N."/>
            <person name="Mavromatis K."/>
            <person name="Markowitz V."/>
            <person name="Szeto E."/>
            <person name="Ivanova N."/>
            <person name="Pagani I."/>
            <person name="Pati A."/>
            <person name="Goodwin L."/>
            <person name="Nordberg H.P."/>
            <person name="Cantor M.N."/>
            <person name="Hua S.X."/>
            <person name="Woyke T."/>
            <person name="Kerfeld C.A."/>
        </authorList>
    </citation>
    <scope>NUCLEOTIDE SEQUENCE [LARGE SCALE GENOMIC DNA]</scope>
    <source>
        <strain evidence="3">ATCC 27169 / PCC 6605</strain>
    </source>
</reference>
<keyword evidence="1" id="KW-1133">Transmembrane helix</keyword>
<keyword evidence="1" id="KW-0812">Transmembrane</keyword>
<evidence type="ECO:0000313" key="2">
    <source>
        <dbReference type="EMBL" id="AFY91460.1"/>
    </source>
</evidence>
<accession>K9U9G0</accession>
<dbReference type="EMBL" id="CP003600">
    <property type="protein sequence ID" value="AFY91460.1"/>
    <property type="molecule type" value="Genomic_DNA"/>
</dbReference>
<dbReference type="Proteomes" id="UP000010366">
    <property type="component" value="Chromosome"/>
</dbReference>
<dbReference type="AlphaFoldDB" id="K9U9G0"/>
<proteinExistence type="predicted"/>
<sequence>MGVGGEEETGAHFQSAVLIRFFRRETKACESRNPQSTIHNPYSLPITQEKSAPVKLAETLLLESKFIKIGTSGYRRCAAYLGKPVGTEGVLPAGLGTLPGMDVGVPGRVESLGTLIVLGLVLELPLGSLGLALVPGVVVPEGVVSVPAGVVSVGIVPEGVTPAGVVLSGVVLDGVVVSVPEGFFMLVPLVGFFLLFAAGVFVVFFLVVWVVLTPTVET</sequence>
<name>K9U9G0_CHAP6</name>
<dbReference type="KEGG" id="cmp:Cha6605_0154"/>
<evidence type="ECO:0000313" key="3">
    <source>
        <dbReference type="Proteomes" id="UP000010366"/>
    </source>
</evidence>